<dbReference type="Proteomes" id="UP000469215">
    <property type="component" value="Unassembled WGS sequence"/>
</dbReference>
<evidence type="ECO:0000256" key="1">
    <source>
        <dbReference type="SAM" id="Phobius"/>
    </source>
</evidence>
<feature type="transmembrane region" description="Helical" evidence="1">
    <location>
        <begin position="6"/>
        <end position="30"/>
    </location>
</feature>
<accession>A0A6N9H861</accession>
<evidence type="ECO:0000313" key="3">
    <source>
        <dbReference type="Proteomes" id="UP000469215"/>
    </source>
</evidence>
<sequence>MSIDWTSLVLVAVVTIAAAALVSIIMASGARLLDRAHIRSLESSGSESSRHLAFSADRAGGIVLLGLVGMLVLFGLWLVIPFFH</sequence>
<keyword evidence="1" id="KW-1133">Transmembrane helix</keyword>
<feature type="transmembrane region" description="Helical" evidence="1">
    <location>
        <begin position="59"/>
        <end position="80"/>
    </location>
</feature>
<gene>
    <name evidence="2" type="ORF">GSY69_08985</name>
</gene>
<proteinExistence type="predicted"/>
<comment type="caution">
    <text evidence="2">The sequence shown here is derived from an EMBL/GenBank/DDBJ whole genome shotgun (WGS) entry which is preliminary data.</text>
</comment>
<dbReference type="EMBL" id="WWEQ01000035">
    <property type="protein sequence ID" value="MYM20095.1"/>
    <property type="molecule type" value="Genomic_DNA"/>
</dbReference>
<keyword evidence="1" id="KW-0472">Membrane</keyword>
<organism evidence="2 3">
    <name type="scientific">Brevibacterium rongguiense</name>
    <dbReference type="NCBI Taxonomy" id="2695267"/>
    <lineage>
        <taxon>Bacteria</taxon>
        <taxon>Bacillati</taxon>
        <taxon>Actinomycetota</taxon>
        <taxon>Actinomycetes</taxon>
        <taxon>Micrococcales</taxon>
        <taxon>Brevibacteriaceae</taxon>
        <taxon>Brevibacterium</taxon>
    </lineage>
</organism>
<reference evidence="2 3" key="1">
    <citation type="submission" date="2020-01" db="EMBL/GenBank/DDBJ databases">
        <authorList>
            <person name="Deng T."/>
        </authorList>
    </citation>
    <scope>NUCLEOTIDE SEQUENCE [LARGE SCALE GENOMIC DNA]</scope>
    <source>
        <strain evidence="2 3">5221</strain>
    </source>
</reference>
<keyword evidence="3" id="KW-1185">Reference proteome</keyword>
<name>A0A6N9H861_9MICO</name>
<dbReference type="AlphaFoldDB" id="A0A6N9H861"/>
<keyword evidence="1" id="KW-0812">Transmembrane</keyword>
<dbReference type="RefSeq" id="WP_160953517.1">
    <property type="nucleotide sequence ID" value="NZ_WWEQ01000035.1"/>
</dbReference>
<evidence type="ECO:0000313" key="2">
    <source>
        <dbReference type="EMBL" id="MYM20095.1"/>
    </source>
</evidence>
<protein>
    <submittedName>
        <fullName evidence="2">Uncharacterized protein</fullName>
    </submittedName>
</protein>